<evidence type="ECO:0000256" key="8">
    <source>
        <dbReference type="ARBA" id="ARBA00022967"/>
    </source>
</evidence>
<dbReference type="AlphaFoldDB" id="A0A1U9XPD4"/>
<evidence type="ECO:0000256" key="16">
    <source>
        <dbReference type="RuleBase" id="RU003297"/>
    </source>
</evidence>
<evidence type="ECO:0000256" key="2">
    <source>
        <dbReference type="ARBA" id="ARBA00009025"/>
    </source>
</evidence>
<dbReference type="InterPro" id="IPR003918">
    <property type="entry name" value="NADH_UbQ_OxRdtase"/>
</dbReference>
<feature type="transmembrane region" description="Helical" evidence="16">
    <location>
        <begin position="114"/>
        <end position="134"/>
    </location>
</feature>
<dbReference type="RefSeq" id="YP_009353821.1">
    <property type="nucleotide sequence ID" value="NC_034300.1"/>
</dbReference>
<feature type="transmembrane region" description="Helical" evidence="16">
    <location>
        <begin position="219"/>
        <end position="240"/>
    </location>
</feature>
<evidence type="ECO:0000256" key="10">
    <source>
        <dbReference type="ARBA" id="ARBA00022989"/>
    </source>
</evidence>
<evidence type="ECO:0000256" key="5">
    <source>
        <dbReference type="ARBA" id="ARBA00022448"/>
    </source>
</evidence>
<dbReference type="GO" id="GO:0015990">
    <property type="term" value="P:electron transport coupled proton transport"/>
    <property type="evidence" value="ECO:0007669"/>
    <property type="project" value="TreeGrafter"/>
</dbReference>
<feature type="transmembrane region" description="Helical" evidence="16">
    <location>
        <begin position="28"/>
        <end position="45"/>
    </location>
</feature>
<comment type="similarity">
    <text evidence="2 16">Belongs to the complex I subunit 4 family.</text>
</comment>
<keyword evidence="8" id="KW-1278">Translocase</keyword>
<dbReference type="Pfam" id="PF00361">
    <property type="entry name" value="Proton_antipo_M"/>
    <property type="match status" value="1"/>
</dbReference>
<evidence type="ECO:0000256" key="14">
    <source>
        <dbReference type="ARBA" id="ARBA00023136"/>
    </source>
</evidence>
<evidence type="ECO:0000256" key="6">
    <source>
        <dbReference type="ARBA" id="ARBA00022660"/>
    </source>
</evidence>
<evidence type="ECO:0000313" key="18">
    <source>
        <dbReference type="EMBL" id="AQZ26107.1"/>
    </source>
</evidence>
<dbReference type="PANTHER" id="PTHR43507">
    <property type="entry name" value="NADH-UBIQUINONE OXIDOREDUCTASE CHAIN 4"/>
    <property type="match status" value="1"/>
</dbReference>
<feature type="transmembrane region" description="Helical" evidence="16">
    <location>
        <begin position="334"/>
        <end position="353"/>
    </location>
</feature>
<dbReference type="GO" id="GO:0003954">
    <property type="term" value="F:NADH dehydrogenase activity"/>
    <property type="evidence" value="ECO:0007669"/>
    <property type="project" value="TreeGrafter"/>
</dbReference>
<protein>
    <recommendedName>
        <fullName evidence="4 16">NADH-ubiquinone oxidoreductase chain 4</fullName>
        <ecNumber evidence="3 16">7.1.1.2</ecNumber>
    </recommendedName>
</protein>
<evidence type="ECO:0000256" key="3">
    <source>
        <dbReference type="ARBA" id="ARBA00012944"/>
    </source>
</evidence>
<dbReference type="PANTHER" id="PTHR43507:SF20">
    <property type="entry name" value="NADH-UBIQUINONE OXIDOREDUCTASE CHAIN 4"/>
    <property type="match status" value="1"/>
</dbReference>
<evidence type="ECO:0000256" key="13">
    <source>
        <dbReference type="ARBA" id="ARBA00023128"/>
    </source>
</evidence>
<feature type="transmembrane region" description="Helical" evidence="16">
    <location>
        <begin position="252"/>
        <end position="270"/>
    </location>
</feature>
<sequence>MLAGCLLLCVLGFLWSWGSWRGKKIIHVGLWVTSFIFFCVCMTYHQEVISCVVGGLGWSMKDSMSVSLMCLSFWVISLSCLCSLSVSSCSHFMMVMWGVAFSLLVAFSSGHISLFYIAFEGSLIPMIFLILGWGYQPERVRASMYLSMYMVGGSLPLLSVIVLSHSLWGSTYFFLFPGSEVVSGVWAFSVLGAFLVKLPVFSAHLWLPKAHVEAPVAGSMLLAGVLLKLGGYGLMRSIWWWDVSCRGVLSELVVAVSLVGGCLTSVMCLRQVDVKSLIAYSSIGHMSLVVAGCFSGSILGWQSACWMMLSHGLCSSGLFAMAYFSYLRVKSRSILLMKGGLSVAPYLCMWWFLLISMNMSCPPSLNLVSEISLFFSGIFFQCLMALPLSLMVFFTAAYSLYLYGATQHGSSPGFVCPYVGPAGVPLSVGFMHWVPGNLLAVFCGSLC</sequence>
<dbReference type="GO" id="GO:0048039">
    <property type="term" value="F:ubiquinone binding"/>
    <property type="evidence" value="ECO:0007669"/>
    <property type="project" value="TreeGrafter"/>
</dbReference>
<evidence type="ECO:0000256" key="7">
    <source>
        <dbReference type="ARBA" id="ARBA00022692"/>
    </source>
</evidence>
<feature type="transmembrane region" description="Helical" evidence="16">
    <location>
        <begin position="66"/>
        <end position="94"/>
    </location>
</feature>
<dbReference type="GO" id="GO:0042773">
    <property type="term" value="P:ATP synthesis coupled electron transport"/>
    <property type="evidence" value="ECO:0007669"/>
    <property type="project" value="InterPro"/>
</dbReference>
<dbReference type="EC" id="7.1.1.2" evidence="3 16"/>
<dbReference type="PRINTS" id="PR01437">
    <property type="entry name" value="NUOXDRDTASE4"/>
</dbReference>
<gene>
    <name evidence="18" type="primary">ND4</name>
</gene>
<dbReference type="GO" id="GO:0008137">
    <property type="term" value="F:NADH dehydrogenase (ubiquinone) activity"/>
    <property type="evidence" value="ECO:0007669"/>
    <property type="project" value="UniProtKB-UniRule"/>
</dbReference>
<keyword evidence="5 16" id="KW-0813">Transport</keyword>
<keyword evidence="6 16" id="KW-0679">Respiratory chain</keyword>
<accession>A0A1U9XPD4</accession>
<keyword evidence="14 16" id="KW-0472">Membrane</keyword>
<feature type="transmembrane region" description="Helical" evidence="16">
    <location>
        <begin position="306"/>
        <end position="327"/>
    </location>
</feature>
<evidence type="ECO:0000256" key="4">
    <source>
        <dbReference type="ARBA" id="ARBA00021006"/>
    </source>
</evidence>
<proteinExistence type="inferred from homology"/>
<evidence type="ECO:0000256" key="11">
    <source>
        <dbReference type="ARBA" id="ARBA00023027"/>
    </source>
</evidence>
<feature type="transmembrane region" description="Helical" evidence="16">
    <location>
        <begin position="277"/>
        <end position="300"/>
    </location>
</feature>
<evidence type="ECO:0000256" key="15">
    <source>
        <dbReference type="ARBA" id="ARBA00049551"/>
    </source>
</evidence>
<dbReference type="EMBL" id="KX815957">
    <property type="protein sequence ID" value="AQZ26107.1"/>
    <property type="molecule type" value="Genomic_DNA"/>
</dbReference>
<reference evidence="18" key="1">
    <citation type="journal article" date="2017" name="Mol. Phylogenet. Evol.">
        <title>Curious bivalves: Systematic utility and unusual properties of anomalodesmatan mitochondrial genomes.</title>
        <authorList>
            <person name="Williams S.T."/>
            <person name="Foster P.G."/>
            <person name="Hughes C."/>
            <person name="Harper E.M."/>
            <person name="Taylor J.D."/>
            <person name="Littlewood D.T."/>
            <person name="Dyal P."/>
            <person name="Hopkins K.P."/>
            <person name="Briscoe A.G."/>
        </authorList>
    </citation>
    <scope>NUCLEOTIDE SEQUENCE</scope>
</reference>
<comment type="catalytic activity">
    <reaction evidence="15 16">
        <text>a ubiquinone + NADH + 5 H(+)(in) = a ubiquinol + NAD(+) + 4 H(+)(out)</text>
        <dbReference type="Rhea" id="RHEA:29091"/>
        <dbReference type="Rhea" id="RHEA-COMP:9565"/>
        <dbReference type="Rhea" id="RHEA-COMP:9566"/>
        <dbReference type="ChEBI" id="CHEBI:15378"/>
        <dbReference type="ChEBI" id="CHEBI:16389"/>
        <dbReference type="ChEBI" id="CHEBI:17976"/>
        <dbReference type="ChEBI" id="CHEBI:57540"/>
        <dbReference type="ChEBI" id="CHEBI:57945"/>
        <dbReference type="EC" id="7.1.1.2"/>
    </reaction>
</comment>
<dbReference type="GeneID" id="32229627"/>
<comment type="subcellular location">
    <subcellularLocation>
        <location evidence="1 16">Mitochondrion membrane</location>
        <topology evidence="1 16">Multi-pass membrane protein</topology>
    </subcellularLocation>
</comment>
<feature type="transmembrane region" description="Helical" evidence="16">
    <location>
        <begin position="185"/>
        <end position="207"/>
    </location>
</feature>
<keyword evidence="7 16" id="KW-0812">Transmembrane</keyword>
<evidence type="ECO:0000256" key="1">
    <source>
        <dbReference type="ARBA" id="ARBA00004225"/>
    </source>
</evidence>
<dbReference type="InterPro" id="IPR001750">
    <property type="entry name" value="ND/Mrp_TM"/>
</dbReference>
<feature type="domain" description="NADH:quinone oxidoreductase/Mrp antiporter transmembrane" evidence="17">
    <location>
        <begin position="109"/>
        <end position="385"/>
    </location>
</feature>
<dbReference type="CTD" id="4538"/>
<evidence type="ECO:0000259" key="17">
    <source>
        <dbReference type="Pfam" id="PF00361"/>
    </source>
</evidence>
<keyword evidence="13 16" id="KW-0496">Mitochondrion</keyword>
<geneLocation type="mitochondrion" evidence="18"/>
<keyword evidence="12 16" id="KW-0830">Ubiquinone</keyword>
<evidence type="ECO:0000256" key="9">
    <source>
        <dbReference type="ARBA" id="ARBA00022982"/>
    </source>
</evidence>
<keyword evidence="10 16" id="KW-1133">Transmembrane helix</keyword>
<feature type="transmembrane region" description="Helical" evidence="16">
    <location>
        <begin position="373"/>
        <end position="401"/>
    </location>
</feature>
<keyword evidence="9 16" id="KW-0249">Electron transport</keyword>
<evidence type="ECO:0000256" key="12">
    <source>
        <dbReference type="ARBA" id="ARBA00023075"/>
    </source>
</evidence>
<comment type="function">
    <text evidence="16">Core subunit of the mitochondrial membrane respiratory chain NADH dehydrogenase (Complex I) which catalyzes electron transfer from NADH through the respiratory chain, using ubiquinone as an electron acceptor. Essential for the catalytic activity and assembly of complex I.</text>
</comment>
<organism evidence="18">
    <name type="scientific">Bryopa lata</name>
    <dbReference type="NCBI Taxonomy" id="1969317"/>
    <lineage>
        <taxon>Eukaryota</taxon>
        <taxon>Metazoa</taxon>
        <taxon>Spiralia</taxon>
        <taxon>Lophotrochozoa</taxon>
        <taxon>Mollusca</taxon>
        <taxon>Bivalvia</taxon>
        <taxon>Autobranchia</taxon>
        <taxon>Heteroconchia</taxon>
        <taxon>Euheterodonta</taxon>
        <taxon>Anomalodesmata</taxon>
        <taxon>Clavagelloidea</taxon>
        <taxon>Clavagellidae</taxon>
        <taxon>Bryopa</taxon>
    </lineage>
</organism>
<feature type="transmembrane region" description="Helical" evidence="16">
    <location>
        <begin position="146"/>
        <end position="165"/>
    </location>
</feature>
<name>A0A1U9XPD4_9BIVA</name>
<dbReference type="GO" id="GO:0031966">
    <property type="term" value="C:mitochondrial membrane"/>
    <property type="evidence" value="ECO:0007669"/>
    <property type="project" value="UniProtKB-SubCell"/>
</dbReference>
<keyword evidence="11 16" id="KW-0520">NAD</keyword>